<dbReference type="Gene3D" id="3.40.50.1010">
    <property type="entry name" value="5'-nuclease"/>
    <property type="match status" value="2"/>
</dbReference>
<evidence type="ECO:0000313" key="17">
    <source>
        <dbReference type="Proteomes" id="UP001283361"/>
    </source>
</evidence>
<feature type="region of interest" description="Disordered" evidence="13">
    <location>
        <begin position="460"/>
        <end position="530"/>
    </location>
</feature>
<dbReference type="SUPFAM" id="SSF88723">
    <property type="entry name" value="PIN domain-like"/>
    <property type="match status" value="1"/>
</dbReference>
<feature type="compositionally biased region" description="Acidic residues" evidence="13">
    <location>
        <begin position="439"/>
        <end position="448"/>
    </location>
</feature>
<dbReference type="Pfam" id="PF00867">
    <property type="entry name" value="XPG_I"/>
    <property type="match status" value="1"/>
</dbReference>
<dbReference type="PROSITE" id="PS00841">
    <property type="entry name" value="XPG_1"/>
    <property type="match status" value="1"/>
</dbReference>
<keyword evidence="17" id="KW-1185">Reference proteome</keyword>
<comment type="cofactor">
    <cofactor evidence="1">
        <name>Mg(2+)</name>
        <dbReference type="ChEBI" id="CHEBI:18420"/>
    </cofactor>
</comment>
<evidence type="ECO:0000256" key="8">
    <source>
        <dbReference type="ARBA" id="ARBA00022801"/>
    </source>
</evidence>
<comment type="similarity">
    <text evidence="12">Belongs to the XPG/RAD2 endonuclease family. GEN subfamily.</text>
</comment>
<feature type="compositionally biased region" description="Polar residues" evidence="13">
    <location>
        <begin position="750"/>
        <end position="761"/>
    </location>
</feature>
<keyword evidence="7" id="KW-0227">DNA damage</keyword>
<name>A0AAE1DYL4_9GAST</name>
<keyword evidence="4" id="KW-0540">Nuclease</keyword>
<evidence type="ECO:0000256" key="13">
    <source>
        <dbReference type="SAM" id="MobiDB-lite"/>
    </source>
</evidence>
<feature type="compositionally biased region" description="Basic and acidic residues" evidence="13">
    <location>
        <begin position="1381"/>
        <end position="1391"/>
    </location>
</feature>
<dbReference type="SMART" id="SM00484">
    <property type="entry name" value="XPGI"/>
    <property type="match status" value="1"/>
</dbReference>
<dbReference type="InterPro" id="IPR008918">
    <property type="entry name" value="HhH2"/>
</dbReference>
<dbReference type="InterPro" id="IPR036279">
    <property type="entry name" value="5-3_exonuclease_C_sf"/>
</dbReference>
<comment type="similarity">
    <text evidence="3">Belongs to the XPG/RAD2 endonuclease family. XPG subfamily.</text>
</comment>
<dbReference type="InterPro" id="IPR006085">
    <property type="entry name" value="XPG_DNA_repair_N"/>
</dbReference>
<feature type="region of interest" description="Disordered" evidence="13">
    <location>
        <begin position="1667"/>
        <end position="1815"/>
    </location>
</feature>
<evidence type="ECO:0000256" key="11">
    <source>
        <dbReference type="ARBA" id="ARBA00023242"/>
    </source>
</evidence>
<keyword evidence="5" id="KW-0479">Metal-binding</keyword>
<evidence type="ECO:0000256" key="1">
    <source>
        <dbReference type="ARBA" id="ARBA00001946"/>
    </source>
</evidence>
<evidence type="ECO:0000256" key="5">
    <source>
        <dbReference type="ARBA" id="ARBA00022723"/>
    </source>
</evidence>
<dbReference type="PRINTS" id="PR00853">
    <property type="entry name" value="XPGRADSUPER"/>
</dbReference>
<organism evidence="16 17">
    <name type="scientific">Elysia crispata</name>
    <name type="common">lettuce slug</name>
    <dbReference type="NCBI Taxonomy" id="231223"/>
    <lineage>
        <taxon>Eukaryota</taxon>
        <taxon>Metazoa</taxon>
        <taxon>Spiralia</taxon>
        <taxon>Lophotrochozoa</taxon>
        <taxon>Mollusca</taxon>
        <taxon>Gastropoda</taxon>
        <taxon>Heterobranchia</taxon>
        <taxon>Euthyneura</taxon>
        <taxon>Panpulmonata</taxon>
        <taxon>Sacoglossa</taxon>
        <taxon>Placobranchoidea</taxon>
        <taxon>Plakobranchidae</taxon>
        <taxon>Elysia</taxon>
    </lineage>
</organism>
<feature type="compositionally biased region" description="Basic residues" evidence="13">
    <location>
        <begin position="1265"/>
        <end position="1274"/>
    </location>
</feature>
<evidence type="ECO:0008006" key="18">
    <source>
        <dbReference type="Google" id="ProtNLM"/>
    </source>
</evidence>
<comment type="caution">
    <text evidence="16">The sequence shown here is derived from an EMBL/GenBank/DDBJ whole genome shotgun (WGS) entry which is preliminary data.</text>
</comment>
<dbReference type="InterPro" id="IPR006084">
    <property type="entry name" value="XPG/Rad2"/>
</dbReference>
<proteinExistence type="inferred from homology"/>
<evidence type="ECO:0000313" key="16">
    <source>
        <dbReference type="EMBL" id="KAK3786358.1"/>
    </source>
</evidence>
<feature type="compositionally biased region" description="Basic and acidic residues" evidence="13">
    <location>
        <begin position="1180"/>
        <end position="1198"/>
    </location>
</feature>
<dbReference type="PANTHER" id="PTHR16171:SF7">
    <property type="entry name" value="DNA REPAIR PROTEIN RAD2"/>
    <property type="match status" value="1"/>
</dbReference>
<evidence type="ECO:0000256" key="7">
    <source>
        <dbReference type="ARBA" id="ARBA00022763"/>
    </source>
</evidence>
<protein>
    <recommendedName>
        <fullName evidence="18">DNA repair protein complementing XP-G cells</fullName>
    </recommendedName>
</protein>
<keyword evidence="8" id="KW-0378">Hydrolase</keyword>
<feature type="compositionally biased region" description="Basic residues" evidence="13">
    <location>
        <begin position="1295"/>
        <end position="1304"/>
    </location>
</feature>
<evidence type="ECO:0000256" key="3">
    <source>
        <dbReference type="ARBA" id="ARBA00005283"/>
    </source>
</evidence>
<evidence type="ECO:0000256" key="12">
    <source>
        <dbReference type="ARBA" id="ARBA00038112"/>
    </source>
</evidence>
<feature type="compositionally biased region" description="Basic and acidic residues" evidence="13">
    <location>
        <begin position="1739"/>
        <end position="1752"/>
    </location>
</feature>
<keyword evidence="10" id="KW-0234">DNA repair</keyword>
<feature type="region of interest" description="Disordered" evidence="13">
    <location>
        <begin position="122"/>
        <end position="161"/>
    </location>
</feature>
<dbReference type="PRINTS" id="PR00066">
    <property type="entry name" value="XRODRMPGMNTG"/>
</dbReference>
<feature type="region of interest" description="Disordered" evidence="13">
    <location>
        <begin position="1120"/>
        <end position="1198"/>
    </location>
</feature>
<evidence type="ECO:0000256" key="2">
    <source>
        <dbReference type="ARBA" id="ARBA00004123"/>
    </source>
</evidence>
<feature type="region of interest" description="Disordered" evidence="13">
    <location>
        <begin position="352"/>
        <end position="372"/>
    </location>
</feature>
<sequence length="1907" mass="211442">MGVHGLWQLLQPAGRPVSLESLEGKVLAVDVSIWLHQTMKGMRDKDGNPLPNAHLQGLFSRVCKLLFYRIKPVFVFDGGVPILKKKTLAARKDRRIEAERESSAVAEKLLENLVKSHAVKQALGGGGQRGSGASNVSSGSKPGKVPGVRKGRNQKEEDIFELAPLPESEEINLIKEAQEWEQGFEQQENWIKEGLAALSDTHPDADEFKSLPSEIQHEILRELKERKKYHSLSHLTKMPEDSEDFSSYQLKGLIKKCRLTTRMEEIRKEMTNQTAVDIASQYAGEECGDVKTQFGDQVEARRIVSEDASHYVLIKGISSNGQVEQADRYHLEQTVKVEDVDSDYEARPHITIEGKCNSPDRSRKPSVKILSTDDSDSDIETVVASRLRKKGARKRWSVQRSRVGLERGKITAALKVGEGKTRPKEKKKENAAVESSSSSEDEGFIEVTIDEDVAIEEDELFPASIFERPAQNVHDNSAKLESPSGTARDRRQESLDRTKGKKGKKEKTMNETKGVVQKTGPRPFDDGDWQTEKFDELNVNHKEGFRSLPNQSKEKSVEANETKVAAAKRKSVLTDILGQLKEKKKRLQEEVGEGGEIGHQVKGSPEMINDNVEVGASSGLTEEVGATGGGFIPEESSDEDNSAWSKERERQDGGAMASGIEASARKFLSHETGRGEHTASLDSDSDEDLKLAKKLSLQTDLSAVGQGIDSELDEDLKLAIQLSLEVSKPGEEAPRHGTETEKSTEESGSLYQRSTSSFQTVDRSSKSDDDSDGFEDVAETDYHNQKETQIGPRWTEDRLASQSIAQGETDQDRLQPEDFEVDDSESRSYVPALTEYDLSDMRDELESERSALILQQGRQDRMATSVTEQINLDAQDLLRLFGIPFIVSPVEAEAQCAFLEAAGLTEGTITDDSDFWLFGGQRMYKNFFNQNKHVELYTMDNIQNHFSLSREQLINIALLCGSDYTEGLQGVGPVRALEIMAEFPGSGLEGLNKFRQWWDKAKKAAGSLVVENKIRARLKNLTLIPGFPSEAVVDAYLNPTVDESTERFSWASPDLPTLRDFCKIKFGWVKEKSDQTLVPMFKEWSKTQSQGRINSYFGPEAFVQTSRIKSDRLRKALEMVKNPASASQAEGEKVSDKATSGRSKNNQQLRKKNSKRKQVEDVEELGEEARKTEENQILEKVPENKRSKKVSFAEEVEKNSKDMNWKKSCTKFENDDGEEERDNDFMINMSGKVRRAKEELDKIKEAQSFACVQKRGGMTGEKRGQTKGKVRGSGKGKIQVGNTTPISLDIARKSGNSRRGRSARGGKVVSSKPAGAVNLSESSSTEDCEEDAASPAGQRIEDTKVKLETKKQQVPYKTLQKPAKTFTDSILAKRKSGITNRESEKGTEGKRTSSLLSKPRALEKPSCQSTGMAARQVKGREDSSKCLKESAESGPRDLLTHDDGEIFRQARQRKSGSYGQRDCEEKASIVKNISLGMSEQNGAAMTVAEKAPARSAGEAACNKKDKDSEGADNLGEIMSGGEVESEAVDMSKADVSVINRRNLPATLAYLNQRSRQDRMLLHQISGKRLHNAVELRMEQEERRQPLVLERAKRKEEEGERMQPCAEKVRGKEEADCETEEEQTCYLSGLSFEDALGGGDLQSSFGSRVKKRKVNSGKERPAQIRGKVGHKTAKTVPQDVTSHTSPGDERKISSEPQRHMLPSGKEIAKTTSNILNTDANISSTENLSVGKTLSTGVRDFSQKKKPYTEDLKSSGDSTETTDKIDSFSSMVRKDSEVRPKQNEGDRVKSKGKSKRSQAFDKPINIVGSDDDGTTRCPKASFRNQLKHLHESRSVKGHGPLYLSAPGQNTMPSLDVRARAFAGKGKGRGKNRTVEGSGGEGGFITTEERKQYENITLDDLGSDFSDEGF</sequence>
<keyword evidence="9" id="KW-0460">Magnesium</keyword>
<dbReference type="GO" id="GO:0017108">
    <property type="term" value="F:5'-flap endonuclease activity"/>
    <property type="evidence" value="ECO:0007669"/>
    <property type="project" value="UniProtKB-ARBA"/>
</dbReference>
<feature type="region of interest" description="Disordered" evidence="13">
    <location>
        <begin position="414"/>
        <end position="448"/>
    </location>
</feature>
<dbReference type="CDD" id="cd09904">
    <property type="entry name" value="H3TH_XPG"/>
    <property type="match status" value="1"/>
</dbReference>
<dbReference type="EMBL" id="JAWDGP010001973">
    <property type="protein sequence ID" value="KAK3786358.1"/>
    <property type="molecule type" value="Genomic_DNA"/>
</dbReference>
<feature type="compositionally biased region" description="Basic and acidic residues" evidence="13">
    <location>
        <begin position="728"/>
        <end position="745"/>
    </location>
</feature>
<dbReference type="Gene3D" id="1.10.150.20">
    <property type="entry name" value="5' to 3' exonuclease, C-terminal subdomain"/>
    <property type="match status" value="1"/>
</dbReference>
<evidence type="ECO:0000256" key="4">
    <source>
        <dbReference type="ARBA" id="ARBA00022722"/>
    </source>
</evidence>
<dbReference type="GO" id="GO:0008821">
    <property type="term" value="F:crossover junction DNA endonuclease activity"/>
    <property type="evidence" value="ECO:0007669"/>
    <property type="project" value="UniProtKB-ARBA"/>
</dbReference>
<dbReference type="SMART" id="SM00279">
    <property type="entry name" value="HhH2"/>
    <property type="match status" value="1"/>
</dbReference>
<dbReference type="GO" id="GO:0000400">
    <property type="term" value="F:four-way junction DNA binding"/>
    <property type="evidence" value="ECO:0007669"/>
    <property type="project" value="UniProtKB-ARBA"/>
</dbReference>
<dbReference type="GO" id="GO:0003697">
    <property type="term" value="F:single-stranded DNA binding"/>
    <property type="evidence" value="ECO:0007669"/>
    <property type="project" value="InterPro"/>
</dbReference>
<feature type="region of interest" description="Disordered" evidence="13">
    <location>
        <begin position="587"/>
        <end position="689"/>
    </location>
</feature>
<dbReference type="InterPro" id="IPR029060">
    <property type="entry name" value="PIN-like_dom_sf"/>
</dbReference>
<feature type="domain" description="XPG-I" evidence="14">
    <location>
        <begin position="879"/>
        <end position="948"/>
    </location>
</feature>
<feature type="compositionally biased region" description="Acidic residues" evidence="13">
    <location>
        <begin position="1898"/>
        <end position="1907"/>
    </location>
</feature>
<feature type="compositionally biased region" description="Basic and acidic residues" evidence="13">
    <location>
        <begin position="668"/>
        <end position="679"/>
    </location>
</feature>
<evidence type="ECO:0000256" key="6">
    <source>
        <dbReference type="ARBA" id="ARBA00022759"/>
    </source>
</evidence>
<evidence type="ECO:0000256" key="10">
    <source>
        <dbReference type="ARBA" id="ARBA00023204"/>
    </source>
</evidence>
<dbReference type="SMART" id="SM00726">
    <property type="entry name" value="UIM"/>
    <property type="match status" value="2"/>
</dbReference>
<dbReference type="InterPro" id="IPR003903">
    <property type="entry name" value="UIM_dom"/>
</dbReference>
<feature type="compositionally biased region" description="Basic and acidic residues" evidence="13">
    <location>
        <begin position="1339"/>
        <end position="1351"/>
    </location>
</feature>
<feature type="compositionally biased region" description="Basic and acidic residues" evidence="13">
    <location>
        <begin position="417"/>
        <end position="431"/>
    </location>
</feature>
<dbReference type="InterPro" id="IPR001044">
    <property type="entry name" value="XPG/Rad2_eukaryotes"/>
</dbReference>
<feature type="compositionally biased region" description="Basic and acidic residues" evidence="13">
    <location>
        <begin position="1685"/>
        <end position="1697"/>
    </location>
</feature>
<dbReference type="FunFam" id="1.10.150.20:FF:000030">
    <property type="entry name" value="Flap endonuclease GEN-like 1"/>
    <property type="match status" value="1"/>
</dbReference>
<accession>A0AAE1DYL4</accession>
<evidence type="ECO:0000259" key="15">
    <source>
        <dbReference type="SMART" id="SM00485"/>
    </source>
</evidence>
<feature type="domain" description="XPG N-terminal" evidence="15">
    <location>
        <begin position="1"/>
        <end position="98"/>
    </location>
</feature>
<feature type="compositionally biased region" description="Basic and acidic residues" evidence="13">
    <location>
        <begin position="352"/>
        <end position="363"/>
    </location>
</feature>
<feature type="compositionally biased region" description="Polar residues" evidence="13">
    <location>
        <begin position="1708"/>
        <end position="1734"/>
    </location>
</feature>
<dbReference type="InterPro" id="IPR019974">
    <property type="entry name" value="XPG_CS"/>
</dbReference>
<dbReference type="PANTHER" id="PTHR16171">
    <property type="entry name" value="DNA REPAIR PROTEIN COMPLEMENTING XP-G CELLS-RELATED"/>
    <property type="match status" value="1"/>
</dbReference>
<reference evidence="16" key="1">
    <citation type="journal article" date="2023" name="G3 (Bethesda)">
        <title>A reference genome for the long-term kleptoplast-retaining sea slug Elysia crispata morphotype clarki.</title>
        <authorList>
            <person name="Eastman K.E."/>
            <person name="Pendleton A.L."/>
            <person name="Shaikh M.A."/>
            <person name="Suttiyut T."/>
            <person name="Ogas R."/>
            <person name="Tomko P."/>
            <person name="Gavelis G."/>
            <person name="Widhalm J.R."/>
            <person name="Wisecaver J.H."/>
        </authorList>
    </citation>
    <scope>NUCLEOTIDE SEQUENCE</scope>
    <source>
        <strain evidence="16">ECLA1</strain>
    </source>
</reference>
<feature type="compositionally biased region" description="Basic and acidic residues" evidence="13">
    <location>
        <begin position="1418"/>
        <end position="1440"/>
    </location>
</feature>
<gene>
    <name evidence="16" type="ORF">RRG08_022979</name>
</gene>
<keyword evidence="11" id="KW-0539">Nucleus</keyword>
<feature type="region of interest" description="Disordered" evidence="13">
    <location>
        <begin position="724"/>
        <end position="827"/>
    </location>
</feature>
<keyword evidence="6" id="KW-0255">Endonuclease</keyword>
<feature type="region of interest" description="Disordered" evidence="13">
    <location>
        <begin position="1829"/>
        <end position="1907"/>
    </location>
</feature>
<feature type="compositionally biased region" description="Basic and acidic residues" evidence="13">
    <location>
        <begin position="552"/>
        <end position="561"/>
    </location>
</feature>
<feature type="compositionally biased region" description="Basic and acidic residues" evidence="13">
    <location>
        <begin position="487"/>
        <end position="498"/>
    </location>
</feature>
<dbReference type="Pfam" id="PF00752">
    <property type="entry name" value="XPG_N"/>
    <property type="match status" value="1"/>
</dbReference>
<evidence type="ECO:0000256" key="9">
    <source>
        <dbReference type="ARBA" id="ARBA00022842"/>
    </source>
</evidence>
<dbReference type="GO" id="GO:0005634">
    <property type="term" value="C:nucleus"/>
    <property type="evidence" value="ECO:0007669"/>
    <property type="project" value="UniProtKB-SubCell"/>
</dbReference>
<feature type="compositionally biased region" description="Polar residues" evidence="13">
    <location>
        <begin position="1137"/>
        <end position="1148"/>
    </location>
</feature>
<dbReference type="InterPro" id="IPR006086">
    <property type="entry name" value="XPG-I_dom"/>
</dbReference>
<feature type="compositionally biased region" description="Basic and acidic residues" evidence="13">
    <location>
        <begin position="1759"/>
        <end position="1787"/>
    </location>
</feature>
<dbReference type="GO" id="GO:0046872">
    <property type="term" value="F:metal ion binding"/>
    <property type="evidence" value="ECO:0007669"/>
    <property type="project" value="UniProtKB-KW"/>
</dbReference>
<dbReference type="GO" id="GO:0006289">
    <property type="term" value="P:nucleotide-excision repair"/>
    <property type="evidence" value="ECO:0007669"/>
    <property type="project" value="InterPro"/>
</dbReference>
<dbReference type="Proteomes" id="UP001283361">
    <property type="component" value="Unassembled WGS sequence"/>
</dbReference>
<feature type="region of interest" description="Disordered" evidence="13">
    <location>
        <begin position="543"/>
        <end position="565"/>
    </location>
</feature>
<evidence type="ECO:0000259" key="14">
    <source>
        <dbReference type="SMART" id="SM00484"/>
    </source>
</evidence>
<dbReference type="SMART" id="SM00485">
    <property type="entry name" value="XPGN"/>
    <property type="match status" value="1"/>
</dbReference>
<feature type="compositionally biased region" description="Acidic residues" evidence="13">
    <location>
        <begin position="769"/>
        <end position="779"/>
    </location>
</feature>
<dbReference type="SUPFAM" id="SSF47807">
    <property type="entry name" value="5' to 3' exonuclease, C-terminal subdomain"/>
    <property type="match status" value="1"/>
</dbReference>
<dbReference type="CDD" id="cd09868">
    <property type="entry name" value="PIN_XPG_RAD2"/>
    <property type="match status" value="2"/>
</dbReference>
<comment type="subcellular location">
    <subcellularLocation>
        <location evidence="2">Nucleus</location>
    </subcellularLocation>
</comment>
<feature type="region of interest" description="Disordered" evidence="13">
    <location>
        <begin position="1254"/>
        <end position="1440"/>
    </location>
</feature>